<feature type="compositionally biased region" description="Basic residues" evidence="1">
    <location>
        <begin position="1117"/>
        <end position="1129"/>
    </location>
</feature>
<evidence type="ECO:0000313" key="2">
    <source>
        <dbReference type="EMBL" id="CAG5103284.1"/>
    </source>
</evidence>
<sequence length="1982" mass="227855">MLTEVNPRRTDVAHWLRQKDNPWVGMSVFDFSVTELFSNLVVTKATTPVGEGVVFLEELRTETFTNTKRLMDQCFLIRISTKDGGKNLSFYHDAKDMTEVLLTADALNAWINPELIGTIGRWKLPQERLKKILVLPKIRVPITRNDSLAKNCSLRAFASLYKEDEAENPKYLEICYDSPREDDLNISLWEAENLNAITKAQRKWFERDPAGKLRSPAPADPKKLLDTSTSALIRWWTKLLMKKDTQAGHLDLDISTLLTEEDLDDIFRWTETVDQADFNTQNLTKFLASRWIKRTRPHTRRIWYEKDYVEKLKETGGNLRETTNPEIVEKLYKLADCIRIDPGNQFWRFTAAWLRQVYQLSYSWHKSMQQNTEEIPETLFFFENGADLTRRKKEKDEYLSPIPSVIEETSSTPTAWLLIDTAPLQLVLINLEYDKERITQEMWIWQKLAKTMGVKKEVQESIRRWIATTQRQGFRQAADDWKNLVEKVNDRNCEGNLRVLIEPWANSTDEQMLKNIRQTLIYLANDDIMVTRARLRKILGKQRVSNEVINFEDIETVEADSLPYDFTTQILNGGPVRVFQTSSEHRPGICRVIGCSRRSGNFQCCNKCGQALPMIFDNLRDSRMVVDLSQPTEKKVIARERWTEPKIMNDVHPHTRAEIHADIIDIQSTQREMGGARDKIAAILAEKYLSGVQRDWGHSYYRNNENLLRNMRDFAENFQTLKEKAHWCCLQEQTEGVAILFPLLSINDDGKRKYADPLLVQITKGSYSRGILLRELPDNTEKLWTKTKFKLRHVDVLAFIDQVSQLAEMYDAENYLPEFEVMRDIITKQKGIDIAILTETHREFEKLSNLLLRELVDDVENRGARTQYPQILGHGSVYGFSVIDRFDGRSKQTKTFLRPVQKGAHLGMPKSVDKHESQSLLNFLSNLAVARNTVNGCHPENLMGITTWSVLGSSQGAEWARQEEVVAFMALIIDHADRAILRFWKIEEAELIYKDGVFKPTEETPEITKKKMATSQAPRELQAQREETLWNKLRSHTLWPRRFLESIRQYLQPDGRVGKRLLKQILHDFNRFYLTGYMGQKRALIPIMERYFQLRDDARNTRNRPRDPTNRPFPSKTWHKRQRTTRKKLDKFGFPEPGDDSDCSDYSSGENDPEPNYDTGLTYVADSASELSDTSSDSDSNSEDGERSLRVEESLSNEEIPPALVRLEDAGSPNLPQLEDVPEPPPASMREEIEKLSQKTQKNHPEPEQPGGFNKERYFEMLKEERHARVLAGELSHLYLSKETEDKAKQEARDFFARKAQEYAKRNVAAGMSSESSSSSSSNSESPEEDEIVMVPRLEDDSGSSSDSSVATVIDQTEFRRRQEAIQKISDVQRIETDDRQRENLTKKILSRELLGETKKEDGLSGSRKNAGAAGKLATEKELEEITEDMSKLSVSKSENSGNDSKPTPRNQNLLFDEARQLRQGTGGERPERRFRFADNSSRERQLSEVRVIQRLNYRRMFDSAELNQNEGPSYLPEEEDGSLPEVPAGIYGQSSRFTRRGPTGESEREILRLRQIGITREAQAVETAASTWSETQVKRIEMAAYTVTTLYNSVTDDVLLQAQDDLARFALEDGAQLTRLLHQLSLTRRDAFFNPSVLRLSIYHALRRMQKLHNSIPPTQTEQDQEPQLGTSGSVQEKLSDSGECTIKVLQEQVITLQAQVKLVDSVVKNQAHLENSVDTLANQLHLAHQHNDTVVPTDYTRDLTEIEKETGRFSKPIEISVQQAYRVEATYTQMLALTLGREAKCLYAATRFSLYDLFPNLTSEQTMVKKVPLDASIYKEFADVNALLRELMDERKEKRTWSLNLRDGLFIVARNTYQAFFVDLLRAVTAPNIFELSLGTLSHLVRTSKDGLQRLFGRHNNTVYRMDDWLRMSESPTFTRQNALQELRNLFPLKSETSKMVFTALALDKADEALAAGIDDWHATSSKYDLEEEGEIPTTT</sequence>
<organism evidence="2 3">
    <name type="scientific">Oikopleura dioica</name>
    <name type="common">Tunicate</name>
    <dbReference type="NCBI Taxonomy" id="34765"/>
    <lineage>
        <taxon>Eukaryota</taxon>
        <taxon>Metazoa</taxon>
        <taxon>Chordata</taxon>
        <taxon>Tunicata</taxon>
        <taxon>Appendicularia</taxon>
        <taxon>Copelata</taxon>
        <taxon>Oikopleuridae</taxon>
        <taxon>Oikopleura</taxon>
    </lineage>
</organism>
<feature type="compositionally biased region" description="Basic and acidic residues" evidence="1">
    <location>
        <begin position="1096"/>
        <end position="1109"/>
    </location>
</feature>
<feature type="region of interest" description="Disordered" evidence="1">
    <location>
        <begin position="1656"/>
        <end position="1678"/>
    </location>
</feature>
<feature type="compositionally biased region" description="Basic and acidic residues" evidence="1">
    <location>
        <begin position="1229"/>
        <end position="1247"/>
    </location>
</feature>
<name>A0ABN7SMD5_OIKDI</name>
<feature type="compositionally biased region" description="Basic and acidic residues" evidence="1">
    <location>
        <begin position="1469"/>
        <end position="1481"/>
    </location>
</feature>
<gene>
    <name evidence="2" type="ORF">OKIOD_LOCUS9466</name>
</gene>
<reference evidence="2 3" key="1">
    <citation type="submission" date="2021-04" db="EMBL/GenBank/DDBJ databases">
        <authorList>
            <person name="Bliznina A."/>
        </authorList>
    </citation>
    <scope>NUCLEOTIDE SEQUENCE [LARGE SCALE GENOMIC DNA]</scope>
</reference>
<feature type="compositionally biased region" description="Low complexity" evidence="1">
    <location>
        <begin position="1166"/>
        <end position="1179"/>
    </location>
</feature>
<protein>
    <submittedName>
        <fullName evidence="2">Oidioi.mRNA.OKI2018_I69.chr1.g701.t2.cds</fullName>
    </submittedName>
</protein>
<accession>A0ABN7SMD5</accession>
<evidence type="ECO:0000256" key="1">
    <source>
        <dbReference type="SAM" id="MobiDB-lite"/>
    </source>
</evidence>
<feature type="compositionally biased region" description="Polar residues" evidence="1">
    <location>
        <begin position="1433"/>
        <end position="1454"/>
    </location>
</feature>
<feature type="compositionally biased region" description="Low complexity" evidence="1">
    <location>
        <begin position="1658"/>
        <end position="1669"/>
    </location>
</feature>
<keyword evidence="3" id="KW-1185">Reference proteome</keyword>
<feature type="region of interest" description="Disordered" evidence="1">
    <location>
        <begin position="1508"/>
        <end position="1545"/>
    </location>
</feature>
<feature type="compositionally biased region" description="Basic and acidic residues" evidence="1">
    <location>
        <begin position="1184"/>
        <end position="1193"/>
    </location>
</feature>
<proteinExistence type="predicted"/>
<feature type="compositionally biased region" description="Low complexity" evidence="1">
    <location>
        <begin position="1313"/>
        <end position="1325"/>
    </location>
</feature>
<feature type="compositionally biased region" description="Basic and acidic residues" evidence="1">
    <location>
        <begin position="1357"/>
        <end position="1403"/>
    </location>
</feature>
<dbReference type="EMBL" id="OU015566">
    <property type="protein sequence ID" value="CAG5103284.1"/>
    <property type="molecule type" value="Genomic_DNA"/>
</dbReference>
<feature type="region of interest" description="Disordered" evidence="1">
    <location>
        <begin position="1306"/>
        <end position="1481"/>
    </location>
</feature>
<evidence type="ECO:0000313" key="3">
    <source>
        <dbReference type="Proteomes" id="UP001158576"/>
    </source>
</evidence>
<dbReference type="Proteomes" id="UP001158576">
    <property type="component" value="Chromosome 1"/>
</dbReference>
<feature type="region of interest" description="Disordered" evidence="1">
    <location>
        <begin position="1096"/>
        <end position="1256"/>
    </location>
</feature>